<evidence type="ECO:0000256" key="1">
    <source>
        <dbReference type="SAM" id="Phobius"/>
    </source>
</evidence>
<comment type="caution">
    <text evidence="2">The sequence shown here is derived from an EMBL/GenBank/DDBJ whole genome shotgun (WGS) entry which is preliminary data.</text>
</comment>
<feature type="transmembrane region" description="Helical" evidence="1">
    <location>
        <begin position="147"/>
        <end position="165"/>
    </location>
</feature>
<name>A0A8J2PLU0_9HEXA</name>
<organism evidence="2 3">
    <name type="scientific">Allacma fusca</name>
    <dbReference type="NCBI Taxonomy" id="39272"/>
    <lineage>
        <taxon>Eukaryota</taxon>
        <taxon>Metazoa</taxon>
        <taxon>Ecdysozoa</taxon>
        <taxon>Arthropoda</taxon>
        <taxon>Hexapoda</taxon>
        <taxon>Collembola</taxon>
        <taxon>Symphypleona</taxon>
        <taxon>Sminthuridae</taxon>
        <taxon>Allacma</taxon>
    </lineage>
</organism>
<keyword evidence="3" id="KW-1185">Reference proteome</keyword>
<proteinExistence type="predicted"/>
<protein>
    <submittedName>
        <fullName evidence="2">Uncharacterized protein</fullName>
    </submittedName>
</protein>
<keyword evidence="1" id="KW-0472">Membrane</keyword>
<evidence type="ECO:0000313" key="3">
    <source>
        <dbReference type="Proteomes" id="UP000708208"/>
    </source>
</evidence>
<dbReference type="EMBL" id="CAJVCH010547593">
    <property type="protein sequence ID" value="CAG7828449.1"/>
    <property type="molecule type" value="Genomic_DNA"/>
</dbReference>
<accession>A0A8J2PLU0</accession>
<gene>
    <name evidence="2" type="ORF">AFUS01_LOCUS38376</name>
</gene>
<reference evidence="2" key="1">
    <citation type="submission" date="2021-06" db="EMBL/GenBank/DDBJ databases">
        <authorList>
            <person name="Hodson N. C."/>
            <person name="Mongue J. A."/>
            <person name="Jaron S. K."/>
        </authorList>
    </citation>
    <scope>NUCLEOTIDE SEQUENCE</scope>
</reference>
<evidence type="ECO:0000313" key="2">
    <source>
        <dbReference type="EMBL" id="CAG7828449.1"/>
    </source>
</evidence>
<sequence length="371" mass="43019">MSSESDSKEFKPKTESGKELFMLLNKRDMNNIFKKLYVYLINYTAFPDRFARKLVSVNMLEPEETTKIMQTVSVSARLTKIYEQVKEKKNWEKLIYSWEECNPHVIEMLLKYVQDDESTTKALHHVRAEKSVIADNLLRSYTRRMNTFLPCFLLTIFFILVIFYIESGVQRERDISNPEVPNLEASTAELPLILDVNSANDLNNLDGVETVVISNLEDELTPMSKKLSLRKRIEYNTIKNLTIAGRISISWLEYMIGAFKNLKNFSLDMSQTCLGVAIDSPSTHTPLKLENCESFNVLNSKTCYLESWIYRWEFPVLKQITFVNVDINRRNCPQLNSLVNERVSNQTSVYFKDCNVYNCHVSLGTKTLIKS</sequence>
<keyword evidence="1" id="KW-0812">Transmembrane</keyword>
<dbReference type="AlphaFoldDB" id="A0A8J2PLU0"/>
<keyword evidence="1" id="KW-1133">Transmembrane helix</keyword>
<dbReference type="Proteomes" id="UP000708208">
    <property type="component" value="Unassembled WGS sequence"/>
</dbReference>